<accession>A0AAV4MDD3</accession>
<gene>
    <name evidence="1" type="ORF">CEXT_476071</name>
</gene>
<evidence type="ECO:0000313" key="1">
    <source>
        <dbReference type="EMBL" id="GIX70447.1"/>
    </source>
</evidence>
<comment type="caution">
    <text evidence="1">The sequence shown here is derived from an EMBL/GenBank/DDBJ whole genome shotgun (WGS) entry which is preliminary data.</text>
</comment>
<reference evidence="1 2" key="1">
    <citation type="submission" date="2021-06" db="EMBL/GenBank/DDBJ databases">
        <title>Caerostris extrusa draft genome.</title>
        <authorList>
            <person name="Kono N."/>
            <person name="Arakawa K."/>
        </authorList>
    </citation>
    <scope>NUCLEOTIDE SEQUENCE [LARGE SCALE GENOMIC DNA]</scope>
</reference>
<sequence>MASNLSWRRQNLFIKKSLPPPLYFRLSSKLPAFEKYLSGREVIEKDESLQIMGYINVDLNNKPGDKFLPIHQFKSDGKCQSFPVDDRPEISISSFHFEAFMMMSNHSVLAF</sequence>
<dbReference type="AlphaFoldDB" id="A0AAV4MDD3"/>
<proteinExistence type="predicted"/>
<protein>
    <submittedName>
        <fullName evidence="1">Uncharacterized protein</fullName>
    </submittedName>
</protein>
<organism evidence="1 2">
    <name type="scientific">Caerostris extrusa</name>
    <name type="common">Bark spider</name>
    <name type="synonym">Caerostris bankana</name>
    <dbReference type="NCBI Taxonomy" id="172846"/>
    <lineage>
        <taxon>Eukaryota</taxon>
        <taxon>Metazoa</taxon>
        <taxon>Ecdysozoa</taxon>
        <taxon>Arthropoda</taxon>
        <taxon>Chelicerata</taxon>
        <taxon>Arachnida</taxon>
        <taxon>Araneae</taxon>
        <taxon>Araneomorphae</taxon>
        <taxon>Entelegynae</taxon>
        <taxon>Araneoidea</taxon>
        <taxon>Araneidae</taxon>
        <taxon>Caerostris</taxon>
    </lineage>
</organism>
<name>A0AAV4MDD3_CAEEX</name>
<dbReference type="Proteomes" id="UP001054945">
    <property type="component" value="Unassembled WGS sequence"/>
</dbReference>
<evidence type="ECO:0000313" key="2">
    <source>
        <dbReference type="Proteomes" id="UP001054945"/>
    </source>
</evidence>
<keyword evidence="2" id="KW-1185">Reference proteome</keyword>
<dbReference type="EMBL" id="BPLR01019678">
    <property type="protein sequence ID" value="GIX70447.1"/>
    <property type="molecule type" value="Genomic_DNA"/>
</dbReference>